<evidence type="ECO:0000313" key="4">
    <source>
        <dbReference type="Proteomes" id="UP001501496"/>
    </source>
</evidence>
<feature type="chain" id="PRO_5046143702" description="Right handed beta helix domain-containing protein" evidence="1">
    <location>
        <begin position="21"/>
        <end position="383"/>
    </location>
</feature>
<dbReference type="Proteomes" id="UP001501496">
    <property type="component" value="Unassembled WGS sequence"/>
</dbReference>
<dbReference type="EMBL" id="BAABCA010000005">
    <property type="protein sequence ID" value="GAA4237648.1"/>
    <property type="molecule type" value="Genomic_DNA"/>
</dbReference>
<comment type="caution">
    <text evidence="3">The sequence shown here is derived from an EMBL/GenBank/DDBJ whole genome shotgun (WGS) entry which is preliminary data.</text>
</comment>
<dbReference type="InterPro" id="IPR012334">
    <property type="entry name" value="Pectin_lyas_fold"/>
</dbReference>
<reference evidence="4" key="1">
    <citation type="journal article" date="2019" name="Int. J. Syst. Evol. Microbiol.">
        <title>The Global Catalogue of Microorganisms (GCM) 10K type strain sequencing project: providing services to taxonomists for standard genome sequencing and annotation.</title>
        <authorList>
            <consortium name="The Broad Institute Genomics Platform"/>
            <consortium name="The Broad Institute Genome Sequencing Center for Infectious Disease"/>
            <person name="Wu L."/>
            <person name="Ma J."/>
        </authorList>
    </citation>
    <scope>NUCLEOTIDE SEQUENCE [LARGE SCALE GENOMIC DNA]</scope>
    <source>
        <strain evidence="4">JCM 17630</strain>
    </source>
</reference>
<dbReference type="SMART" id="SM00710">
    <property type="entry name" value="PbH1"/>
    <property type="match status" value="5"/>
</dbReference>
<feature type="domain" description="Right handed beta helix" evidence="2">
    <location>
        <begin position="99"/>
        <end position="266"/>
    </location>
</feature>
<evidence type="ECO:0000256" key="1">
    <source>
        <dbReference type="SAM" id="SignalP"/>
    </source>
</evidence>
<dbReference type="InterPro" id="IPR011050">
    <property type="entry name" value="Pectin_lyase_fold/virulence"/>
</dbReference>
<evidence type="ECO:0000313" key="3">
    <source>
        <dbReference type="EMBL" id="GAA4237648.1"/>
    </source>
</evidence>
<dbReference type="InterPro" id="IPR039448">
    <property type="entry name" value="Beta_helix"/>
</dbReference>
<dbReference type="Gene3D" id="2.160.20.10">
    <property type="entry name" value="Single-stranded right-handed beta-helix, Pectin lyase-like"/>
    <property type="match status" value="2"/>
</dbReference>
<dbReference type="SUPFAM" id="SSF51126">
    <property type="entry name" value="Pectin lyase-like"/>
    <property type="match status" value="1"/>
</dbReference>
<feature type="signal peptide" evidence="1">
    <location>
        <begin position="1"/>
        <end position="20"/>
    </location>
</feature>
<evidence type="ECO:0000259" key="2">
    <source>
        <dbReference type="Pfam" id="PF13229"/>
    </source>
</evidence>
<organism evidence="3 4">
    <name type="scientific">Postechiella marina</name>
    <dbReference type="NCBI Taxonomy" id="943941"/>
    <lineage>
        <taxon>Bacteria</taxon>
        <taxon>Pseudomonadati</taxon>
        <taxon>Bacteroidota</taxon>
        <taxon>Flavobacteriia</taxon>
        <taxon>Flavobacteriales</taxon>
        <taxon>Flavobacteriaceae</taxon>
        <taxon>Postechiella</taxon>
    </lineage>
</organism>
<sequence>MKIYLKIVLVFFLSVSALSAKTIKISTQTGSPVEKLNNAYKKAKHGDIILVDVDIIFTKSDKDFLINKEGITFIGKNKKDGSRFEIRKEIKKNNLIVLRAGFTTFENISFKNATNLIRVESKGKVFSNITVKNCVFTNGGYTGVDFRGDFKNILVENTTFNDCKFGVQTMDSVILKNFLVNRCVFKGGDHQISIDNAFADTHLIDHSDIIIENCEFYVAARFNIALANTRNAIIRNNSRMDGGLQKYSQAIHIEHDTRDVLIQNNTMRNDVGNAIIIFSTGYTGHGNGRKIPNEEKIDFGSSNITLDGNTITYSKQHAIAIGYGKGFLKIKGNNIINSEERIISAYNTKKTMTFDIDKSVLMNNVKFKDIPKVELPNYFFIKN</sequence>
<keyword evidence="4" id="KW-1185">Reference proteome</keyword>
<name>A0ABP8CCL1_9FLAO</name>
<proteinExistence type="predicted"/>
<accession>A0ABP8CCL1</accession>
<gene>
    <name evidence="3" type="ORF">GCM10022291_25100</name>
</gene>
<dbReference type="InterPro" id="IPR006626">
    <property type="entry name" value="PbH1"/>
</dbReference>
<dbReference type="Pfam" id="PF13229">
    <property type="entry name" value="Beta_helix"/>
    <property type="match status" value="1"/>
</dbReference>
<keyword evidence="1" id="KW-0732">Signal</keyword>
<dbReference type="RefSeq" id="WP_344788614.1">
    <property type="nucleotide sequence ID" value="NZ_BAABCA010000005.1"/>
</dbReference>
<protein>
    <recommendedName>
        <fullName evidence="2">Right handed beta helix domain-containing protein</fullName>
    </recommendedName>
</protein>